<name>K6H0J8_9GAMM</name>
<evidence type="ECO:0000259" key="15">
    <source>
        <dbReference type="Pfam" id="PF07715"/>
    </source>
</evidence>
<keyword evidence="8 12" id="KW-0798">TonB box</keyword>
<dbReference type="PANTHER" id="PTHR32552:SF81">
    <property type="entry name" value="TONB-DEPENDENT OUTER MEMBRANE RECEPTOR"/>
    <property type="match status" value="1"/>
</dbReference>
<keyword evidence="3 11" id="KW-1134">Transmembrane beta strand</keyword>
<dbReference type="InterPro" id="IPR012910">
    <property type="entry name" value="Plug_dom"/>
</dbReference>
<keyword evidence="2 11" id="KW-0813">Transport</keyword>
<evidence type="ECO:0000256" key="8">
    <source>
        <dbReference type="ARBA" id="ARBA00023077"/>
    </source>
</evidence>
<dbReference type="AlphaFoldDB" id="K6H0J8"/>
<comment type="subcellular location">
    <subcellularLocation>
        <location evidence="1 11">Cell outer membrane</location>
        <topology evidence="1 11">Multi-pass membrane protein</topology>
    </subcellularLocation>
</comment>
<evidence type="ECO:0000313" key="16">
    <source>
        <dbReference type="EMBL" id="EKO36078.1"/>
    </source>
</evidence>
<dbReference type="PROSITE" id="PS52016">
    <property type="entry name" value="TONB_DEPENDENT_REC_3"/>
    <property type="match status" value="1"/>
</dbReference>
<keyword evidence="17" id="KW-1185">Reference proteome</keyword>
<dbReference type="Gene3D" id="2.40.170.20">
    <property type="entry name" value="TonB-dependent receptor, beta-barrel domain"/>
    <property type="match status" value="1"/>
</dbReference>
<keyword evidence="16" id="KW-0675">Receptor</keyword>
<dbReference type="SUPFAM" id="SSF56935">
    <property type="entry name" value="Porins"/>
    <property type="match status" value="1"/>
</dbReference>
<gene>
    <name evidence="16" type="ORF">B273_0705</name>
</gene>
<keyword evidence="10 11" id="KW-0998">Cell outer membrane</keyword>
<accession>K6H0J8</accession>
<dbReference type="InterPro" id="IPR036942">
    <property type="entry name" value="Beta-barrel_TonB_sf"/>
</dbReference>
<dbReference type="Pfam" id="PF07715">
    <property type="entry name" value="Plug"/>
    <property type="match status" value="1"/>
</dbReference>
<evidence type="ECO:0000256" key="11">
    <source>
        <dbReference type="PROSITE-ProRule" id="PRU01360"/>
    </source>
</evidence>
<keyword evidence="5 11" id="KW-0812">Transmembrane</keyword>
<dbReference type="PANTHER" id="PTHR32552">
    <property type="entry name" value="FERRICHROME IRON RECEPTOR-RELATED"/>
    <property type="match status" value="1"/>
</dbReference>
<dbReference type="GO" id="GO:0006826">
    <property type="term" value="P:iron ion transport"/>
    <property type="evidence" value="ECO:0007669"/>
    <property type="project" value="UniProtKB-KW"/>
</dbReference>
<protein>
    <submittedName>
        <fullName evidence="16">TonB-dependent receptor plug domain protein</fullName>
    </submittedName>
</protein>
<feature type="chain" id="PRO_5003891506" evidence="13">
    <location>
        <begin position="25"/>
        <end position="763"/>
    </location>
</feature>
<organism evidence="16 17">
    <name type="scientific">SAR86 cluster bacterium SAR86E</name>
    <dbReference type="NCBI Taxonomy" id="1208365"/>
    <lineage>
        <taxon>Bacteria</taxon>
        <taxon>Pseudomonadati</taxon>
        <taxon>Pseudomonadota</taxon>
        <taxon>Gammaproteobacteria</taxon>
        <taxon>SAR86 cluster</taxon>
    </lineage>
</organism>
<evidence type="ECO:0000256" key="4">
    <source>
        <dbReference type="ARBA" id="ARBA00022496"/>
    </source>
</evidence>
<evidence type="ECO:0000256" key="3">
    <source>
        <dbReference type="ARBA" id="ARBA00022452"/>
    </source>
</evidence>
<keyword evidence="9 11" id="KW-0472">Membrane</keyword>
<evidence type="ECO:0000256" key="1">
    <source>
        <dbReference type="ARBA" id="ARBA00004571"/>
    </source>
</evidence>
<dbReference type="Pfam" id="PF00593">
    <property type="entry name" value="TonB_dep_Rec_b-barrel"/>
    <property type="match status" value="1"/>
</dbReference>
<comment type="caution">
    <text evidence="16">The sequence shown here is derived from an EMBL/GenBank/DDBJ whole genome shotgun (WGS) entry which is preliminary data.</text>
</comment>
<reference evidence="16 17" key="1">
    <citation type="submission" date="2012-09" db="EMBL/GenBank/DDBJ databases">
        <authorList>
            <person name="Dupont C.L."/>
            <person name="Rusch D.B."/>
            <person name="Lombardo M.-J."/>
            <person name="Novotny M."/>
            <person name="Yee-Greenbaum J."/>
            <person name="Laskin R."/>
        </authorList>
    </citation>
    <scope>NUCLEOTIDE SEQUENCE [LARGE SCALE GENOMIC DNA]</scope>
    <source>
        <strain evidence="16">SAR86E</strain>
    </source>
</reference>
<dbReference type="STRING" id="1208365.B273_0705"/>
<dbReference type="InterPro" id="IPR039426">
    <property type="entry name" value="TonB-dep_rcpt-like"/>
</dbReference>
<comment type="similarity">
    <text evidence="11 12">Belongs to the TonB-dependent receptor family.</text>
</comment>
<keyword evidence="7" id="KW-0406">Ion transport</keyword>
<feature type="domain" description="TonB-dependent receptor plug" evidence="15">
    <location>
        <begin position="41"/>
        <end position="146"/>
    </location>
</feature>
<feature type="signal peptide" evidence="13">
    <location>
        <begin position="1"/>
        <end position="24"/>
    </location>
</feature>
<sequence length="763" mass="83529">MNSKKITNMALTAIILMSSPFAYTQTLEEVIVTAQIREQSLQDVPISVSAIDGEVIEDRSVDNLQSLSASIPNFMVVETQIDTSISIRGVRSGANKGFEQSVPMNFDGVTYPRSQLARTPLVDLERVEVLRGPQPTLFGKNAIGGAVSVTSAKPTEEFEGKFSTSFESEHDESQSLVVLSGPLSDDLLGRLTVSTREMDGWITNQRMKRVEPQRDETYIRGQLAWTDNNDIDYNLKVETADFDSVGYAMEALAPQDGYGLVFAGPIAVETNEDWVRSSGETFSQNTMDNFVFTSNIPLDNGGTLTSITSMVEYDSYEVLDVDYVALEILDGTNQTEKYEQTSQEIRYTSPGGEDLDYIVGAYFQSADVDVTDYVPLGSFLALAGPPVSMLVGTNWDRLYKQSSEMYSVFGQADINLEGNWKLTVGARYSNEDKDGSRNLTLDGTGTALAGSPMLNVLWAAVLNVGPHNIASSRSESSFDPMVRLSYDLSDNAQMYVSYTEGSKAGGFDIRGNSIPGTPLVSSAGGWEFEEEKATNIEWGYKMKSDRASFDFTYFTTEYEDLQTSVFDGVLGFKVGNASAAELDGFEMQGRYLIAEGLEFYGSLASLNYEFTDWKNSQCAYGEVATNGIYCDRSGASVILAPEDTANAGFAYETVLSNNWVLDANLNVDYSSEYFVTTNLDKNIKENGYSKVGLVLGLESSDGKWRLSLIGDNLTDERIKVVGGTIPLARVFVGLASGGALDGIAYDAIYARPKNIAIKLDYNF</sequence>
<keyword evidence="6" id="KW-0408">Iron</keyword>
<evidence type="ECO:0000256" key="9">
    <source>
        <dbReference type="ARBA" id="ARBA00023136"/>
    </source>
</evidence>
<evidence type="ECO:0000256" key="7">
    <source>
        <dbReference type="ARBA" id="ARBA00023065"/>
    </source>
</evidence>
<evidence type="ECO:0000256" key="5">
    <source>
        <dbReference type="ARBA" id="ARBA00022692"/>
    </source>
</evidence>
<dbReference type="InterPro" id="IPR000531">
    <property type="entry name" value="Beta-barrel_TonB"/>
</dbReference>
<dbReference type="PATRIC" id="fig|1208365.4.peg.1294"/>
<evidence type="ECO:0000256" key="2">
    <source>
        <dbReference type="ARBA" id="ARBA00022448"/>
    </source>
</evidence>
<evidence type="ECO:0000256" key="6">
    <source>
        <dbReference type="ARBA" id="ARBA00023004"/>
    </source>
</evidence>
<evidence type="ECO:0000256" key="12">
    <source>
        <dbReference type="RuleBase" id="RU003357"/>
    </source>
</evidence>
<dbReference type="Proteomes" id="UP000010310">
    <property type="component" value="Unassembled WGS sequence"/>
</dbReference>
<dbReference type="EMBL" id="AMWX01000012">
    <property type="protein sequence ID" value="EKO36078.1"/>
    <property type="molecule type" value="Genomic_DNA"/>
</dbReference>
<evidence type="ECO:0000259" key="14">
    <source>
        <dbReference type="Pfam" id="PF00593"/>
    </source>
</evidence>
<dbReference type="GO" id="GO:0009279">
    <property type="term" value="C:cell outer membrane"/>
    <property type="evidence" value="ECO:0007669"/>
    <property type="project" value="UniProtKB-SubCell"/>
</dbReference>
<evidence type="ECO:0000256" key="10">
    <source>
        <dbReference type="ARBA" id="ARBA00023237"/>
    </source>
</evidence>
<keyword evidence="4" id="KW-0410">Iron transport</keyword>
<evidence type="ECO:0000256" key="13">
    <source>
        <dbReference type="SAM" id="SignalP"/>
    </source>
</evidence>
<keyword evidence="13" id="KW-0732">Signal</keyword>
<evidence type="ECO:0000313" key="17">
    <source>
        <dbReference type="Proteomes" id="UP000010310"/>
    </source>
</evidence>
<proteinExistence type="inferred from homology"/>
<feature type="domain" description="TonB-dependent receptor-like beta-barrel" evidence="14">
    <location>
        <begin position="243"/>
        <end position="713"/>
    </location>
</feature>